<gene>
    <name evidence="1" type="ORF">SAMN05421803_1314</name>
</gene>
<dbReference type="OrthoDB" id="3428724at2"/>
<accession>A0A1M6V0E3</accession>
<dbReference type="RefSeq" id="WP_073383980.1">
    <property type="nucleotide sequence ID" value="NZ_FQZK01000031.1"/>
</dbReference>
<sequence>MSTMRNTDEANRIASEAMTEAHGRCDSVYVRVDAARDALRAGWQGGASNTYSEALVLWLEELRLITNGMSRMVETFGGTVQSMHAVEDTNTLEGSALISQLNPNQASS</sequence>
<name>A0A1M6V0E3_9ACTN</name>
<reference evidence="1 2" key="1">
    <citation type="submission" date="2016-11" db="EMBL/GenBank/DDBJ databases">
        <authorList>
            <person name="Jaros S."/>
            <person name="Januszkiewicz K."/>
            <person name="Wedrychowicz H."/>
        </authorList>
    </citation>
    <scope>NUCLEOTIDE SEQUENCE [LARGE SCALE GENOMIC DNA]</scope>
    <source>
        <strain evidence="1 2">CGMCC 4.5723</strain>
    </source>
</reference>
<evidence type="ECO:0000313" key="1">
    <source>
        <dbReference type="EMBL" id="SHK74923.1"/>
    </source>
</evidence>
<dbReference type="Gene3D" id="1.10.287.1060">
    <property type="entry name" value="ESAT-6-like"/>
    <property type="match status" value="1"/>
</dbReference>
<keyword evidence="2" id="KW-1185">Reference proteome</keyword>
<dbReference type="InterPro" id="IPR036689">
    <property type="entry name" value="ESAT-6-like_sf"/>
</dbReference>
<evidence type="ECO:0008006" key="3">
    <source>
        <dbReference type="Google" id="ProtNLM"/>
    </source>
</evidence>
<dbReference type="AlphaFoldDB" id="A0A1M6V0E3"/>
<organism evidence="1 2">
    <name type="scientific">Nocardiopsis flavescens</name>
    <dbReference type="NCBI Taxonomy" id="758803"/>
    <lineage>
        <taxon>Bacteria</taxon>
        <taxon>Bacillati</taxon>
        <taxon>Actinomycetota</taxon>
        <taxon>Actinomycetes</taxon>
        <taxon>Streptosporangiales</taxon>
        <taxon>Nocardiopsidaceae</taxon>
        <taxon>Nocardiopsis</taxon>
    </lineage>
</organism>
<dbReference type="STRING" id="758803.SAMN05421803_1314"/>
<dbReference type="EMBL" id="FQZK01000031">
    <property type="protein sequence ID" value="SHK74923.1"/>
    <property type="molecule type" value="Genomic_DNA"/>
</dbReference>
<proteinExistence type="predicted"/>
<dbReference type="SUPFAM" id="SSF140453">
    <property type="entry name" value="EsxAB dimer-like"/>
    <property type="match status" value="1"/>
</dbReference>
<evidence type="ECO:0000313" key="2">
    <source>
        <dbReference type="Proteomes" id="UP000184452"/>
    </source>
</evidence>
<protein>
    <recommendedName>
        <fullName evidence="3">WXG100 family type VII secretion target</fullName>
    </recommendedName>
</protein>
<dbReference type="Proteomes" id="UP000184452">
    <property type="component" value="Unassembled WGS sequence"/>
</dbReference>